<protein>
    <submittedName>
        <fullName evidence="1">Uncharacterized protein</fullName>
    </submittedName>
</protein>
<reference evidence="1 2" key="1">
    <citation type="submission" date="2022-01" db="EMBL/GenBank/DDBJ databases">
        <title>Draft genome sequence of Sabulilitoribacter multivorans KCTC 32326.</title>
        <authorList>
            <person name="Oh J.-S."/>
        </authorList>
    </citation>
    <scope>NUCLEOTIDE SEQUENCE [LARGE SCALE GENOMIC DNA]</scope>
    <source>
        <strain evidence="1 2">M-M16</strain>
    </source>
</reference>
<dbReference type="RefSeq" id="WP_237230360.1">
    <property type="nucleotide sequence ID" value="NZ_JAKKDV010000001.1"/>
</dbReference>
<dbReference type="EMBL" id="JAKKDV010000001">
    <property type="protein sequence ID" value="MCF7559693.1"/>
    <property type="molecule type" value="Genomic_DNA"/>
</dbReference>
<proteinExistence type="predicted"/>
<dbReference type="Proteomes" id="UP001200022">
    <property type="component" value="Unassembled WGS sequence"/>
</dbReference>
<accession>A0ABS9IG21</accession>
<organism evidence="1 2">
    <name type="scientific">Flaviramulus multivorans</name>
    <dbReference type="NCBI Taxonomy" id="1304750"/>
    <lineage>
        <taxon>Bacteria</taxon>
        <taxon>Pseudomonadati</taxon>
        <taxon>Bacteroidota</taxon>
        <taxon>Flavobacteriia</taxon>
        <taxon>Flavobacteriales</taxon>
        <taxon>Flavobacteriaceae</taxon>
        <taxon>Flaviramulus</taxon>
    </lineage>
</organism>
<comment type="caution">
    <text evidence="1">The sequence shown here is derived from an EMBL/GenBank/DDBJ whole genome shotgun (WGS) entry which is preliminary data.</text>
</comment>
<gene>
    <name evidence="1" type="ORF">L3X39_03515</name>
</gene>
<sequence>MKKKIFYVALIVSSFCGIAQEEVLRIKNTLKTSDREIEKTFTIVDYYSDDLAVFLKDKDFIYAYLYNNKFELLNTVTSETLAKKYKEFLGTSISNGSYNLFICNDKYTAFGMISFSFDLQVTKLVEIDFEYKKESFLQSISHKNNFYILTAIENGFNLYTFDSDGKYEKTYFDLSKEKFLSKKNGVSSLNFALSDDRIIRKTIEVHKIQSSNPNAIELTSENIKMYVIEDDIIISVDNTTSYTQLIKINLKNHNATVENFEKPFIHAENEYFRSNSFLYDDKLFQLVSTRNELAFSIKDLQAKTTIKEYRVEKNDSITFKNSPIIQEKGSDKAEDVNSLSLTFGKYRELEKTKKFLRKITAQKIGISAYNINGIHQITLGGIRDALNISTLNRMGNNNMFNNGFNQYEFKITKGPSNSGFPSAPQVEFISVNPSFEPITFSYLTYNNTTCTFINCLFNENFEHIEGEIQENVFDKISDFKSDKEKFINAETIFKYNDSLFFGSCLGDCKEYTIMKFED</sequence>
<evidence type="ECO:0000313" key="2">
    <source>
        <dbReference type="Proteomes" id="UP001200022"/>
    </source>
</evidence>
<keyword evidence="2" id="KW-1185">Reference proteome</keyword>
<name>A0ABS9IG21_9FLAO</name>
<evidence type="ECO:0000313" key="1">
    <source>
        <dbReference type="EMBL" id="MCF7559693.1"/>
    </source>
</evidence>